<evidence type="ECO:0008006" key="4">
    <source>
        <dbReference type="Google" id="ProtNLM"/>
    </source>
</evidence>
<dbReference type="EMBL" id="CP031555">
    <property type="protein sequence ID" value="AXO17062.1"/>
    <property type="molecule type" value="Genomic_DNA"/>
</dbReference>
<protein>
    <recommendedName>
        <fullName evidence="4">Lipoprotein</fullName>
    </recommendedName>
</protein>
<feature type="transmembrane region" description="Helical" evidence="1">
    <location>
        <begin position="43"/>
        <end position="65"/>
    </location>
</feature>
<sequence length="149" mass="15968">MLRIIHRVAGGAAFCLIASFWLATIMVELFGATDQIVMVKTAIVWSLLALVLCLAATGGSGFALARGQIAGMVAVKLRRMKLVAANGLLVLVPCAIGLAMLARNGQMDDVFITLQVLELFAGLINLVLIGLNIRDGLRMRRPVRPRVTV</sequence>
<feature type="transmembrane region" description="Helical" evidence="1">
    <location>
        <begin position="12"/>
        <end position="31"/>
    </location>
</feature>
<keyword evidence="1" id="KW-0472">Membrane</keyword>
<keyword evidence="1" id="KW-0812">Transmembrane</keyword>
<feature type="transmembrane region" description="Helical" evidence="1">
    <location>
        <begin position="85"/>
        <end position="104"/>
    </location>
</feature>
<gene>
    <name evidence="2" type="ORF">DY252_22090</name>
</gene>
<feature type="transmembrane region" description="Helical" evidence="1">
    <location>
        <begin position="110"/>
        <end position="131"/>
    </location>
</feature>
<reference evidence="2 3" key="1">
    <citation type="submission" date="2018-08" db="EMBL/GenBank/DDBJ databases">
        <title>Complete genome sequence of type strain Thalassospira indica MCCC 1A01103T, isolated from isolated from deep seawater of the Indian Ocean.</title>
        <authorList>
            <person name="Liu Y."/>
        </authorList>
    </citation>
    <scope>NUCLEOTIDE SEQUENCE [LARGE SCALE GENOMIC DNA]</scope>
    <source>
        <strain evidence="2 3">PB8BT</strain>
    </source>
</reference>
<evidence type="ECO:0000313" key="2">
    <source>
        <dbReference type="EMBL" id="AXO17062.1"/>
    </source>
</evidence>
<accession>A0ABN5NRB1</accession>
<keyword evidence="3" id="KW-1185">Reference proteome</keyword>
<keyword evidence="1" id="KW-1133">Transmembrane helix</keyword>
<name>A0ABN5NRB1_9PROT</name>
<dbReference type="Proteomes" id="UP000256971">
    <property type="component" value="Chromosome"/>
</dbReference>
<evidence type="ECO:0000256" key="1">
    <source>
        <dbReference type="SAM" id="Phobius"/>
    </source>
</evidence>
<proteinExistence type="predicted"/>
<evidence type="ECO:0000313" key="3">
    <source>
        <dbReference type="Proteomes" id="UP000256971"/>
    </source>
</evidence>
<organism evidence="2 3">
    <name type="scientific">Thalassospira indica</name>
    <dbReference type="NCBI Taxonomy" id="1891279"/>
    <lineage>
        <taxon>Bacteria</taxon>
        <taxon>Pseudomonadati</taxon>
        <taxon>Pseudomonadota</taxon>
        <taxon>Alphaproteobacteria</taxon>
        <taxon>Rhodospirillales</taxon>
        <taxon>Thalassospiraceae</taxon>
        <taxon>Thalassospira</taxon>
    </lineage>
</organism>